<evidence type="ECO:0000313" key="1">
    <source>
        <dbReference type="EMBL" id="MBQ0934305.1"/>
    </source>
</evidence>
<dbReference type="Gene3D" id="3.40.50.720">
    <property type="entry name" value="NAD(P)-binding Rossmann-like Domain"/>
    <property type="match status" value="1"/>
</dbReference>
<dbReference type="EMBL" id="JAGQDG010000001">
    <property type="protein sequence ID" value="MBQ0934305.1"/>
    <property type="molecule type" value="Genomic_DNA"/>
</dbReference>
<organism evidence="1 2">
    <name type="scientific">Ideonella paludis</name>
    <dbReference type="NCBI Taxonomy" id="1233411"/>
    <lineage>
        <taxon>Bacteria</taxon>
        <taxon>Pseudomonadati</taxon>
        <taxon>Pseudomonadota</taxon>
        <taxon>Betaproteobacteria</taxon>
        <taxon>Burkholderiales</taxon>
        <taxon>Sphaerotilaceae</taxon>
        <taxon>Ideonella</taxon>
    </lineage>
</organism>
<evidence type="ECO:0000313" key="2">
    <source>
        <dbReference type="Proteomes" id="UP000672097"/>
    </source>
</evidence>
<dbReference type="SUPFAM" id="SSF51735">
    <property type="entry name" value="NAD(P)-binding Rossmann-fold domains"/>
    <property type="match status" value="1"/>
</dbReference>
<dbReference type="RefSeq" id="WP_210806028.1">
    <property type="nucleotide sequence ID" value="NZ_JAGQDG010000001.1"/>
</dbReference>
<dbReference type="InterPro" id="IPR036291">
    <property type="entry name" value="NAD(P)-bd_dom_sf"/>
</dbReference>
<gene>
    <name evidence="1" type="ORF">KAK11_03115</name>
</gene>
<reference evidence="1 2" key="1">
    <citation type="submission" date="2021-04" db="EMBL/GenBank/DDBJ databases">
        <title>The genome sequence of type strain Ideonella paludis KCTC 32238.</title>
        <authorList>
            <person name="Liu Y."/>
        </authorList>
    </citation>
    <scope>NUCLEOTIDE SEQUENCE [LARGE SCALE GENOMIC DNA]</scope>
    <source>
        <strain evidence="1 2">KCTC 32238</strain>
    </source>
</reference>
<dbReference type="Proteomes" id="UP000672097">
    <property type="component" value="Unassembled WGS sequence"/>
</dbReference>
<sequence length="316" mass="33734">MTHTVLILGVRGRLGQALALAFAHSGWRVLGHTRGPLPAALQAAGVQPVTTPLAQPADLARAAQGAQVVVHAVNPPYTRWATEALPGLQQGMAVAEHLHALLMFPGNVYAFGAQMPPLLRPDTPVQPSTRKGAIRAQMEGLLARHATLRSVLICAGDFYGAPKGTWLDLVIAKQWRQGKLVYPGPLDRPHAWAYLPDLALAFVAAARQALAVPHVGLQRWHFAGHTLTGQECLGALQRAAAGLGVTPAQGWKVGGMPWPLLRWGGLLVPMWREVAEMAYLWDVPHALDGQAMHEALALPPATPVDEALAAALQQIP</sequence>
<protein>
    <submittedName>
        <fullName evidence="1">Epimerase</fullName>
    </submittedName>
</protein>
<accession>A0ABS5DT75</accession>
<keyword evidence="2" id="KW-1185">Reference proteome</keyword>
<name>A0ABS5DT75_9BURK</name>
<comment type="caution">
    <text evidence="1">The sequence shown here is derived from an EMBL/GenBank/DDBJ whole genome shotgun (WGS) entry which is preliminary data.</text>
</comment>
<proteinExistence type="predicted"/>